<reference evidence="2" key="1">
    <citation type="journal article" date="2024" name="Proc. Natl. Acad. Sci. U.S.A.">
        <title>Extraordinary preservation of gene collinearity over three hundred million years revealed in homosporous lycophytes.</title>
        <authorList>
            <person name="Li C."/>
            <person name="Wickell D."/>
            <person name="Kuo L.Y."/>
            <person name="Chen X."/>
            <person name="Nie B."/>
            <person name="Liao X."/>
            <person name="Peng D."/>
            <person name="Ji J."/>
            <person name="Jenkins J."/>
            <person name="Williams M."/>
            <person name="Shu S."/>
            <person name="Plott C."/>
            <person name="Barry K."/>
            <person name="Rajasekar S."/>
            <person name="Grimwood J."/>
            <person name="Han X."/>
            <person name="Sun S."/>
            <person name="Hou Z."/>
            <person name="He W."/>
            <person name="Dai G."/>
            <person name="Sun C."/>
            <person name="Schmutz J."/>
            <person name="Leebens-Mack J.H."/>
            <person name="Li F.W."/>
            <person name="Wang L."/>
        </authorList>
    </citation>
    <scope>NUCLEOTIDE SEQUENCE [LARGE SCALE GENOMIC DNA]</scope>
    <source>
        <strain evidence="2">cv. PW_Plant_1</strain>
    </source>
</reference>
<keyword evidence="2" id="KW-1185">Reference proteome</keyword>
<name>A0ACC2D5N0_DIPCM</name>
<dbReference type="Proteomes" id="UP001162992">
    <property type="component" value="Chromosome 7"/>
</dbReference>
<comment type="caution">
    <text evidence="1">The sequence shown here is derived from an EMBL/GenBank/DDBJ whole genome shotgun (WGS) entry which is preliminary data.</text>
</comment>
<evidence type="ECO:0000313" key="1">
    <source>
        <dbReference type="EMBL" id="KAJ7549272.1"/>
    </source>
</evidence>
<evidence type="ECO:0000313" key="2">
    <source>
        <dbReference type="Proteomes" id="UP001162992"/>
    </source>
</evidence>
<gene>
    <name evidence="1" type="ORF">O6H91_07G047300</name>
</gene>
<proteinExistence type="predicted"/>
<organism evidence="1 2">
    <name type="scientific">Diphasiastrum complanatum</name>
    <name type="common">Issler's clubmoss</name>
    <name type="synonym">Lycopodium complanatum</name>
    <dbReference type="NCBI Taxonomy" id="34168"/>
    <lineage>
        <taxon>Eukaryota</taxon>
        <taxon>Viridiplantae</taxon>
        <taxon>Streptophyta</taxon>
        <taxon>Embryophyta</taxon>
        <taxon>Tracheophyta</taxon>
        <taxon>Lycopodiopsida</taxon>
        <taxon>Lycopodiales</taxon>
        <taxon>Lycopodiaceae</taxon>
        <taxon>Lycopodioideae</taxon>
        <taxon>Diphasiastrum</taxon>
    </lineage>
</organism>
<dbReference type="EMBL" id="CM055098">
    <property type="protein sequence ID" value="KAJ7549272.1"/>
    <property type="molecule type" value="Genomic_DNA"/>
</dbReference>
<protein>
    <submittedName>
        <fullName evidence="1">Uncharacterized protein</fullName>
    </submittedName>
</protein>
<sequence>MLACIAQGFILRCGHRFASRPTVLLNRALLDCVAYRFAIHCFAHHSSCARTIIPIATNADRSGLTRMLKTRSLQTNALCSACTRGYKIDSTNILFKYHATHNLNKSHSI</sequence>
<accession>A0ACC2D5N0</accession>